<proteinExistence type="predicted"/>
<dbReference type="STRING" id="1073574.GOARA_056_00780"/>
<dbReference type="AlphaFoldDB" id="G7H3A6"/>
<evidence type="ECO:0000313" key="1">
    <source>
        <dbReference type="EMBL" id="GAB10331.1"/>
    </source>
</evidence>
<protein>
    <recommendedName>
        <fullName evidence="3">T6SS immunity protein Tdi1 C-terminal domain-containing protein</fullName>
    </recommendedName>
</protein>
<comment type="caution">
    <text evidence="1">The sequence shown here is derived from an EMBL/GenBank/DDBJ whole genome shotgun (WGS) entry which is preliminary data.</text>
</comment>
<gene>
    <name evidence="1" type="ORF">GOARA_056_00780</name>
</gene>
<keyword evidence="2" id="KW-1185">Reference proteome</keyword>
<evidence type="ECO:0000313" key="2">
    <source>
        <dbReference type="Proteomes" id="UP000035088"/>
    </source>
</evidence>
<reference evidence="1 2" key="1">
    <citation type="submission" date="2011-11" db="EMBL/GenBank/DDBJ databases">
        <title>Whole genome shotgun sequence of Gordonia araii NBRC 100433.</title>
        <authorList>
            <person name="Yoshida Y."/>
            <person name="Hosoyama A."/>
            <person name="Tsuchikane K."/>
            <person name="Katsumata H."/>
            <person name="Yamazaki S."/>
            <person name="Fujita N."/>
        </authorList>
    </citation>
    <scope>NUCLEOTIDE SEQUENCE [LARGE SCALE GENOMIC DNA]</scope>
    <source>
        <strain evidence="1 2">NBRC 100433</strain>
    </source>
</reference>
<dbReference type="OrthoDB" id="2988179at2"/>
<dbReference type="Proteomes" id="UP000035088">
    <property type="component" value="Unassembled WGS sequence"/>
</dbReference>
<organism evidence="1 2">
    <name type="scientific">Gordonia araii NBRC 100433</name>
    <dbReference type="NCBI Taxonomy" id="1073574"/>
    <lineage>
        <taxon>Bacteria</taxon>
        <taxon>Bacillati</taxon>
        <taxon>Actinomycetota</taxon>
        <taxon>Actinomycetes</taxon>
        <taxon>Mycobacteriales</taxon>
        <taxon>Gordoniaceae</taxon>
        <taxon>Gordonia</taxon>
    </lineage>
</organism>
<dbReference type="EMBL" id="BAEE01000056">
    <property type="protein sequence ID" value="GAB10331.1"/>
    <property type="molecule type" value="Genomic_DNA"/>
</dbReference>
<dbReference type="RefSeq" id="WP_007322406.1">
    <property type="nucleotide sequence ID" value="NZ_BAEE01000056.1"/>
</dbReference>
<sequence>MTMEWTFERLSRGVWQPSLVGSYFADRGLCGVSGNAGLLRFHDDESGPIAQEFVDSAFGGRGVRADVFAFDWRARQFAISSCFDAEGNYTGGGQPPTIVALDPFDMVTEPWGLTVDQFEAALSLNAVEEQLKPALFEKWRSAQQVKPLTLTMCAGATVPGFYGGQIDVDNLELNTVGVYLAFIDSLWARAKDEDPGTPATELNL</sequence>
<evidence type="ECO:0008006" key="3">
    <source>
        <dbReference type="Google" id="ProtNLM"/>
    </source>
</evidence>
<accession>G7H3A6</accession>
<name>G7H3A6_9ACTN</name>